<dbReference type="FunFam" id="3.40.50.2300:FF:000063">
    <property type="entry name" value="Gamma-aminobutyric acid type B receptor subunit"/>
    <property type="match status" value="1"/>
</dbReference>
<evidence type="ECO:0000256" key="10">
    <source>
        <dbReference type="ARBA" id="ARBA00023224"/>
    </source>
</evidence>
<feature type="transmembrane region" description="Helical" evidence="13">
    <location>
        <begin position="672"/>
        <end position="690"/>
    </location>
</feature>
<dbReference type="GO" id="GO:0038039">
    <property type="term" value="C:G protein-coupled receptor heterodimeric complex"/>
    <property type="evidence" value="ECO:0007669"/>
    <property type="project" value="TreeGrafter"/>
</dbReference>
<dbReference type="SUPFAM" id="SSF53822">
    <property type="entry name" value="Periplasmic binding protein-like I"/>
    <property type="match status" value="1"/>
</dbReference>
<feature type="domain" description="G-protein coupled receptors family 3 profile" evidence="15">
    <location>
        <begin position="536"/>
        <end position="721"/>
    </location>
</feature>
<keyword evidence="7 13" id="KW-0472">Membrane</keyword>
<keyword evidence="4 14" id="KW-0732">Signal</keyword>
<keyword evidence="9" id="KW-0325">Glycoprotein</keyword>
<evidence type="ECO:0000256" key="8">
    <source>
        <dbReference type="ARBA" id="ARBA00023170"/>
    </source>
</evidence>
<dbReference type="PANTHER" id="PTHR10519:SF77">
    <property type="entry name" value="GAMMA-AMINOBUTYRIC ACID TYPE B RECEPTOR SUBUNIT 1"/>
    <property type="match status" value="1"/>
</dbReference>
<reference evidence="17" key="1">
    <citation type="submission" date="2016-11" db="UniProtKB">
        <authorList>
            <consortium name="WormBaseParasite"/>
        </authorList>
    </citation>
    <scope>IDENTIFICATION</scope>
</reference>
<sequence>CIVSLTWSLILSTASLCLASNQREKSLDLLHIGALFPMSGDWAGGIACWPAVEMALQSVNDHPDILPDYRLVLHPQDSQCDPGLGARKMYELLYHPSNNSRVVTLLTGCSTVSTYVAQAAHMWNLVVLSYGSSSPALSDRSRFPTFFRTHPSAALNNPTRLKLLQRYNWTRVFVLRSNEEVFASTAKDLEQLLRRNNCSVMTEIVFDAGQAVKQLKSKEARIIIGLFYDPLARQIFCQAYKQGLFGPRYQWLLIGWYSDDWYLKWPAAERVNCTPDEMSMAADLHLTTESMTWNELDQPTYSGITARQFQNRVLERLGKNRSDIGSILGFPESPFAYDAVWALALAMHSAEARLKSRGLRLLNFTHQQPDNPVFFELYRAMNATNFDGVSSRVFFDSLGNRIAWTQIEQLVNGRYRTIGRYQVQEDKLELQREPVWPGGVRPRSEPLIQPLFRPVNAVLYWIMSLLACLGLLACAGCAVFLWRYRRHRVVACSQPVLHAVMLAGCSLSLLAVIVYGVDRFSGGFVNLSSGSFRVLCHAKAWLLSLGFTGGYGSLFAKTWSVYRLATGRRGATQLEPYAFVAVLFLLDAAFLTAWQVNDPLSMKRELFRIERSDDDVEYEPYSNSCESKNGAVWLGVLLGWKGLLLLFGLLLAYETRNVKLKQVWDSRFAGMAVYNTVVLCVITAPVTLIISAQETAIFAFVSIAAWLCCVLSLGLLFLPKVAEVVKSQSSESKSNGGTSSGPDAAGGGTVSKEEEERYTQMLEENDKLRGQISNCEVRLRSLHKQLADWMDNCGASGGGDGGAGGRVRSESGGGGAVGRGAAGHRGGGGLGIEVAEATSGFYSCSDVVASSSRMLHSQQQQQRNCPINKRSKIMLATGRRGATQLEPYAFVAVLFLLDAAFLTAWQVNDPLSMKRELFRIERSDDDVEYEPYSNSCESKNGAVWLGVLLGWKGLLLLFGLLLAYETRNVKLKQVWDSRFAGMAVYNTVVLCVITAPVTLIISAQETAIFAFVSIAAWLCCVLSLGLLFLPKVAEVVKSQSSESKSNGGTSSGPDAAGGG</sequence>
<dbReference type="PRINTS" id="PR01177">
    <property type="entry name" value="GABAB1RECPTR"/>
</dbReference>
<dbReference type="GO" id="GO:0004965">
    <property type="term" value="F:G protein-coupled GABA receptor activity"/>
    <property type="evidence" value="ECO:0007669"/>
    <property type="project" value="InterPro"/>
</dbReference>
<feature type="transmembrane region" description="Helical" evidence="13">
    <location>
        <begin position="537"/>
        <end position="556"/>
    </location>
</feature>
<evidence type="ECO:0000313" key="17">
    <source>
        <dbReference type="WBParaSite" id="maker-uti_cns_0004764-snap-gene-0.5-mRNA-1"/>
    </source>
</evidence>
<keyword evidence="10" id="KW-0807">Transducer</keyword>
<evidence type="ECO:0000256" key="3">
    <source>
        <dbReference type="ARBA" id="ARBA00022692"/>
    </source>
</evidence>
<evidence type="ECO:0000256" key="11">
    <source>
        <dbReference type="ARBA" id="ARBA00073785"/>
    </source>
</evidence>
<feature type="region of interest" description="Disordered" evidence="12">
    <location>
        <begin position="729"/>
        <end position="758"/>
    </location>
</feature>
<feature type="chain" id="PRO_5009319941" description="Gamma-aminobutyric acid type B receptor subunit 2" evidence="14">
    <location>
        <begin position="20"/>
        <end position="1059"/>
    </location>
</feature>
<evidence type="ECO:0000256" key="1">
    <source>
        <dbReference type="ARBA" id="ARBA00004651"/>
    </source>
</evidence>
<dbReference type="PROSITE" id="PS50259">
    <property type="entry name" value="G_PROTEIN_RECEP_F3_4"/>
    <property type="match status" value="2"/>
</dbReference>
<feature type="transmembrane region" description="Helical" evidence="13">
    <location>
        <begin position="888"/>
        <end position="907"/>
    </location>
</feature>
<evidence type="ECO:0000256" key="6">
    <source>
        <dbReference type="ARBA" id="ARBA00023040"/>
    </source>
</evidence>
<dbReference type="PRINTS" id="PR01176">
    <property type="entry name" value="GABABRECEPTR"/>
</dbReference>
<dbReference type="AlphaFoldDB" id="A0A1I8H7C8"/>
<feature type="transmembrane region" description="Helical" evidence="13">
    <location>
        <begin position="942"/>
        <end position="963"/>
    </location>
</feature>
<feature type="compositionally biased region" description="Low complexity" evidence="12">
    <location>
        <begin position="1038"/>
        <end position="1052"/>
    </location>
</feature>
<feature type="transmembrane region" description="Helical" evidence="13">
    <location>
        <begin position="631"/>
        <end position="652"/>
    </location>
</feature>
<dbReference type="Proteomes" id="UP000095280">
    <property type="component" value="Unplaced"/>
</dbReference>
<evidence type="ECO:0000256" key="4">
    <source>
        <dbReference type="ARBA" id="ARBA00022729"/>
    </source>
</evidence>
<dbReference type="InterPro" id="IPR017978">
    <property type="entry name" value="GPCR_3_C"/>
</dbReference>
<dbReference type="Gene3D" id="3.40.50.2300">
    <property type="match status" value="2"/>
</dbReference>
<dbReference type="WBParaSite" id="maker-uti_cns_0004764-snap-gene-0.5-mRNA-1">
    <property type="protein sequence ID" value="maker-uti_cns_0004764-snap-gene-0.5-mRNA-1"/>
    <property type="gene ID" value="maker-uti_cns_0004764-snap-gene-0.5"/>
</dbReference>
<proteinExistence type="predicted"/>
<dbReference type="Pfam" id="PF01094">
    <property type="entry name" value="ANF_receptor"/>
    <property type="match status" value="1"/>
</dbReference>
<comment type="subcellular location">
    <subcellularLocation>
        <location evidence="1">Cell membrane</location>
        <topology evidence="1">Multi-pass membrane protein</topology>
    </subcellularLocation>
</comment>
<organism evidence="16 17">
    <name type="scientific">Macrostomum lignano</name>
    <dbReference type="NCBI Taxonomy" id="282301"/>
    <lineage>
        <taxon>Eukaryota</taxon>
        <taxon>Metazoa</taxon>
        <taxon>Spiralia</taxon>
        <taxon>Lophotrochozoa</taxon>
        <taxon>Platyhelminthes</taxon>
        <taxon>Rhabditophora</taxon>
        <taxon>Macrostomorpha</taxon>
        <taxon>Macrostomida</taxon>
        <taxon>Macrostomidae</taxon>
        <taxon>Macrostomum</taxon>
    </lineage>
</organism>
<dbReference type="PANTHER" id="PTHR10519">
    <property type="entry name" value="GABA-B RECEPTOR"/>
    <property type="match status" value="1"/>
</dbReference>
<keyword evidence="6" id="KW-0297">G-protein coupled receptor</keyword>
<feature type="domain" description="G-protein coupled receptors family 3 profile" evidence="15">
    <location>
        <begin position="887"/>
        <end position="1032"/>
    </location>
</feature>
<feature type="transmembrane region" description="Helical" evidence="13">
    <location>
        <begin position="983"/>
        <end position="1001"/>
    </location>
</feature>
<dbReference type="GO" id="GO:0007214">
    <property type="term" value="P:gamma-aminobutyric acid signaling pathway"/>
    <property type="evidence" value="ECO:0007669"/>
    <property type="project" value="TreeGrafter"/>
</dbReference>
<feature type="region of interest" description="Disordered" evidence="12">
    <location>
        <begin position="798"/>
        <end position="820"/>
    </location>
</feature>
<feature type="compositionally biased region" description="Low complexity" evidence="12">
    <location>
        <begin position="729"/>
        <end position="741"/>
    </location>
</feature>
<feature type="region of interest" description="Disordered" evidence="12">
    <location>
        <begin position="1038"/>
        <end position="1059"/>
    </location>
</feature>
<keyword evidence="8" id="KW-0675">Receptor</keyword>
<feature type="transmembrane region" description="Helical" evidence="13">
    <location>
        <begin position="1007"/>
        <end position="1029"/>
    </location>
</feature>
<evidence type="ECO:0000259" key="15">
    <source>
        <dbReference type="PROSITE" id="PS50259"/>
    </source>
</evidence>
<evidence type="ECO:0000256" key="2">
    <source>
        <dbReference type="ARBA" id="ARBA00022475"/>
    </source>
</evidence>
<evidence type="ECO:0000256" key="12">
    <source>
        <dbReference type="SAM" id="MobiDB-lite"/>
    </source>
</evidence>
<dbReference type="CDD" id="cd06366">
    <property type="entry name" value="PBP1_GABAb_receptor"/>
    <property type="match status" value="1"/>
</dbReference>
<evidence type="ECO:0000313" key="16">
    <source>
        <dbReference type="Proteomes" id="UP000095280"/>
    </source>
</evidence>
<evidence type="ECO:0000256" key="13">
    <source>
        <dbReference type="SAM" id="Phobius"/>
    </source>
</evidence>
<accession>A0A1I8H7C8</accession>
<keyword evidence="16" id="KW-1185">Reference proteome</keyword>
<evidence type="ECO:0000256" key="14">
    <source>
        <dbReference type="SAM" id="SignalP"/>
    </source>
</evidence>
<evidence type="ECO:0000256" key="5">
    <source>
        <dbReference type="ARBA" id="ARBA00022989"/>
    </source>
</evidence>
<evidence type="ECO:0000256" key="9">
    <source>
        <dbReference type="ARBA" id="ARBA00023180"/>
    </source>
</evidence>
<keyword evidence="3 13" id="KW-0812">Transmembrane</keyword>
<dbReference type="InterPro" id="IPR028082">
    <property type="entry name" value="Peripla_BP_I"/>
</dbReference>
<keyword evidence="5 13" id="KW-1133">Transmembrane helix</keyword>
<evidence type="ECO:0000256" key="7">
    <source>
        <dbReference type="ARBA" id="ARBA00023136"/>
    </source>
</evidence>
<feature type="signal peptide" evidence="14">
    <location>
        <begin position="1"/>
        <end position="19"/>
    </location>
</feature>
<dbReference type="InterPro" id="IPR001828">
    <property type="entry name" value="ANF_lig-bd_rcpt"/>
</dbReference>
<feature type="transmembrane region" description="Helical" evidence="13">
    <location>
        <begin position="458"/>
        <end position="484"/>
    </location>
</feature>
<feature type="transmembrane region" description="Helical" evidence="13">
    <location>
        <begin position="496"/>
        <end position="517"/>
    </location>
</feature>
<feature type="transmembrane region" description="Helical" evidence="13">
    <location>
        <begin position="696"/>
        <end position="718"/>
    </location>
</feature>
<dbReference type="InterPro" id="IPR002455">
    <property type="entry name" value="GPCR3_GABA-B"/>
</dbReference>
<dbReference type="Pfam" id="PF00003">
    <property type="entry name" value="7tm_3"/>
    <property type="match status" value="2"/>
</dbReference>
<keyword evidence="2" id="KW-1003">Cell membrane</keyword>
<name>A0A1I8H7C8_9PLAT</name>
<feature type="transmembrane region" description="Helical" evidence="13">
    <location>
        <begin position="577"/>
        <end position="596"/>
    </location>
</feature>
<protein>
    <recommendedName>
        <fullName evidence="11">Gamma-aminobutyric acid type B receptor subunit 2</fullName>
    </recommendedName>
</protein>